<proteinExistence type="predicted"/>
<evidence type="ECO:0000256" key="1">
    <source>
        <dbReference type="ARBA" id="ARBA00022908"/>
    </source>
</evidence>
<dbReference type="CDD" id="cd00796">
    <property type="entry name" value="INT_Rci_Hp1_C"/>
    <property type="match status" value="1"/>
</dbReference>
<dbReference type="InterPro" id="IPR013762">
    <property type="entry name" value="Integrase-like_cat_sf"/>
</dbReference>
<accession>A0A6G7CLC6</accession>
<dbReference type="InterPro" id="IPR011010">
    <property type="entry name" value="DNA_brk_join_enz"/>
</dbReference>
<keyword evidence="1" id="KW-0229">DNA integration</keyword>
<gene>
    <name evidence="4" type="ORF">G5S32_13155</name>
</gene>
<dbReference type="GO" id="GO:0006310">
    <property type="term" value="P:DNA recombination"/>
    <property type="evidence" value="ECO:0007669"/>
    <property type="project" value="UniProtKB-KW"/>
</dbReference>
<dbReference type="PROSITE" id="PS51898">
    <property type="entry name" value="TYR_RECOMBINASE"/>
    <property type="match status" value="1"/>
</dbReference>
<dbReference type="RefSeq" id="WP_165312407.1">
    <property type="nucleotide sequence ID" value="NZ_CP049331.1"/>
</dbReference>
<evidence type="ECO:0000313" key="5">
    <source>
        <dbReference type="Proteomes" id="UP000503003"/>
    </source>
</evidence>
<keyword evidence="2" id="KW-0233">DNA recombination</keyword>
<feature type="domain" description="Tyr recombinase" evidence="3">
    <location>
        <begin position="180"/>
        <end position="358"/>
    </location>
</feature>
<dbReference type="Gene3D" id="1.10.443.10">
    <property type="entry name" value="Intergrase catalytic core"/>
    <property type="match status" value="1"/>
</dbReference>
<dbReference type="KEGG" id="vzi:G5S32_13155"/>
<dbReference type="GO" id="GO:0003677">
    <property type="term" value="F:DNA binding"/>
    <property type="evidence" value="ECO:0007669"/>
    <property type="project" value="InterPro"/>
</dbReference>
<dbReference type="PANTHER" id="PTHR30349">
    <property type="entry name" value="PHAGE INTEGRASE-RELATED"/>
    <property type="match status" value="1"/>
</dbReference>
<evidence type="ECO:0000313" key="4">
    <source>
        <dbReference type="EMBL" id="QIH42856.1"/>
    </source>
</evidence>
<dbReference type="SUPFAM" id="SSF56349">
    <property type="entry name" value="DNA breaking-rejoining enzymes"/>
    <property type="match status" value="1"/>
</dbReference>
<name>A0A6G7CLC6_9VIBR</name>
<dbReference type="InterPro" id="IPR002104">
    <property type="entry name" value="Integrase_catalytic"/>
</dbReference>
<evidence type="ECO:0000256" key="2">
    <source>
        <dbReference type="ARBA" id="ARBA00023172"/>
    </source>
</evidence>
<protein>
    <submittedName>
        <fullName evidence="4">Site-specific integrase</fullName>
    </submittedName>
</protein>
<keyword evidence="5" id="KW-1185">Reference proteome</keyword>
<dbReference type="Pfam" id="PF00589">
    <property type="entry name" value="Phage_integrase"/>
    <property type="match status" value="1"/>
</dbReference>
<dbReference type="EMBL" id="CP049331">
    <property type="protein sequence ID" value="QIH42856.1"/>
    <property type="molecule type" value="Genomic_DNA"/>
</dbReference>
<organism evidence="4 5">
    <name type="scientific">Vibrio ziniensis</name>
    <dbReference type="NCBI Taxonomy" id="2711221"/>
    <lineage>
        <taxon>Bacteria</taxon>
        <taxon>Pseudomonadati</taxon>
        <taxon>Pseudomonadota</taxon>
        <taxon>Gammaproteobacteria</taxon>
        <taxon>Vibrionales</taxon>
        <taxon>Vibrionaceae</taxon>
        <taxon>Vibrio</taxon>
    </lineage>
</organism>
<dbReference type="PANTHER" id="PTHR30349:SF94">
    <property type="entry name" value="INTEGRASE_RECOMBINASE HI_1414-RELATED"/>
    <property type="match status" value="1"/>
</dbReference>
<evidence type="ECO:0000259" key="3">
    <source>
        <dbReference type="PROSITE" id="PS51898"/>
    </source>
</evidence>
<dbReference type="GO" id="GO:0015074">
    <property type="term" value="P:DNA integration"/>
    <property type="evidence" value="ECO:0007669"/>
    <property type="project" value="UniProtKB-KW"/>
</dbReference>
<sequence>MTKAIIEKVTTKSGFKYKARVRYQLPNKKRFERAKTFSKKNHAQKWAQELIKQIESNGLPIEDTCKSILIGDLISLYLVDPFTSRGIGRSKRAVLQRLRTYDIALIEADKLTANHIVLHCKTRLEEPTKPLPQTVYHDVTYLRSVINVAETMFGYKANLRAHEEAIPTLITYGLIARSNSRERRPTLSELQKIEEGLRKRQTHRSSNIPLVDIFHISIYTCMRIGEICRVTWEDLNITASTLTIKNRKDPRIKQGNHCTIPLCEEALNIIIKQNKVNGEERIFPFKPQSIGAAWQRVCKELKIENLHYHDLRAEGACRLFEQGLNIIEISKITGHRDINVLNNVYLRLGVQALHSHSPLK</sequence>
<reference evidence="4 5" key="1">
    <citation type="submission" date="2020-02" db="EMBL/GenBank/DDBJ databases">
        <title>A complete genome of a marine bacterium Vibrio sp. ZWAL4003 isolated from the mangrove sediment with the ability to degrade polysaccharides.</title>
        <authorList>
            <person name="Wu J."/>
            <person name="Qu W."/>
            <person name="Zeng R."/>
        </authorList>
    </citation>
    <scope>NUCLEOTIDE SEQUENCE [LARGE SCALE GENOMIC DNA]</scope>
    <source>
        <strain evidence="4 5">ZWAL4003</strain>
    </source>
</reference>
<dbReference type="Proteomes" id="UP000503003">
    <property type="component" value="Chromosome 1"/>
</dbReference>
<dbReference type="InterPro" id="IPR050090">
    <property type="entry name" value="Tyrosine_recombinase_XerCD"/>
</dbReference>
<dbReference type="AlphaFoldDB" id="A0A6G7CLC6"/>